<dbReference type="Proteomes" id="UP000037460">
    <property type="component" value="Unassembled WGS sequence"/>
</dbReference>
<dbReference type="EMBL" id="JWZX01000834">
    <property type="protein sequence ID" value="KOO35524.1"/>
    <property type="molecule type" value="Genomic_DNA"/>
</dbReference>
<reference evidence="3" key="1">
    <citation type="journal article" date="2015" name="PLoS Genet.">
        <title>Genome Sequence and Transcriptome Analyses of Chrysochromulina tobin: Metabolic Tools for Enhanced Algal Fitness in the Prominent Order Prymnesiales (Haptophyceae).</title>
        <authorList>
            <person name="Hovde B.T."/>
            <person name="Deodato C.R."/>
            <person name="Hunsperger H.M."/>
            <person name="Ryken S.A."/>
            <person name="Yost W."/>
            <person name="Jha R.K."/>
            <person name="Patterson J."/>
            <person name="Monnat R.J. Jr."/>
            <person name="Barlow S.B."/>
            <person name="Starkenburg S.R."/>
            <person name="Cattolico R.A."/>
        </authorList>
    </citation>
    <scope>NUCLEOTIDE SEQUENCE</scope>
    <source>
        <strain evidence="3">CCMP291</strain>
    </source>
</reference>
<dbReference type="Pfam" id="PF01833">
    <property type="entry name" value="TIG"/>
    <property type="match status" value="1"/>
</dbReference>
<name>A0A0M0K9R1_9EUKA</name>
<sequence>MTPAVGPEDGATNVTLHGTNFVAMSAADGMLVCRFGDAMVNATFVSGAALRCTAPPAALALAGATLVGSGAVLVQMSLNRQEFYSGAPFAYMPRTGTLLPPVPSSKGLRGGSVALVARSTALDPHFA</sequence>
<accession>A0A0M0K9R1</accession>
<dbReference type="Gene3D" id="2.60.40.10">
    <property type="entry name" value="Immunoglobulins"/>
    <property type="match status" value="1"/>
</dbReference>
<dbReference type="AlphaFoldDB" id="A0A0M0K9R1"/>
<dbReference type="InterPro" id="IPR013783">
    <property type="entry name" value="Ig-like_fold"/>
</dbReference>
<dbReference type="InterPro" id="IPR002909">
    <property type="entry name" value="IPT_dom"/>
</dbReference>
<evidence type="ECO:0000259" key="1">
    <source>
        <dbReference type="Pfam" id="PF01833"/>
    </source>
</evidence>
<dbReference type="InterPro" id="IPR014756">
    <property type="entry name" value="Ig_E-set"/>
</dbReference>
<feature type="domain" description="IPT/TIG" evidence="1">
    <location>
        <begin position="2"/>
        <end position="91"/>
    </location>
</feature>
<evidence type="ECO:0000313" key="2">
    <source>
        <dbReference type="EMBL" id="KOO35524.1"/>
    </source>
</evidence>
<keyword evidence="3" id="KW-1185">Reference proteome</keyword>
<proteinExistence type="predicted"/>
<dbReference type="SUPFAM" id="SSF81296">
    <property type="entry name" value="E set domains"/>
    <property type="match status" value="1"/>
</dbReference>
<evidence type="ECO:0000313" key="3">
    <source>
        <dbReference type="Proteomes" id="UP000037460"/>
    </source>
</evidence>
<organism evidence="2 3">
    <name type="scientific">Chrysochromulina tobinii</name>
    <dbReference type="NCBI Taxonomy" id="1460289"/>
    <lineage>
        <taxon>Eukaryota</taxon>
        <taxon>Haptista</taxon>
        <taxon>Haptophyta</taxon>
        <taxon>Prymnesiophyceae</taxon>
        <taxon>Prymnesiales</taxon>
        <taxon>Chrysochromulinaceae</taxon>
        <taxon>Chrysochromulina</taxon>
    </lineage>
</organism>
<gene>
    <name evidence="2" type="ORF">Ctob_014922</name>
</gene>
<protein>
    <recommendedName>
        <fullName evidence="1">IPT/TIG domain-containing protein</fullName>
    </recommendedName>
</protein>
<comment type="caution">
    <text evidence="2">The sequence shown here is derived from an EMBL/GenBank/DDBJ whole genome shotgun (WGS) entry which is preliminary data.</text>
</comment>